<evidence type="ECO:0000259" key="1">
    <source>
        <dbReference type="Pfam" id="PF00668"/>
    </source>
</evidence>
<dbReference type="Pfam" id="PF00668">
    <property type="entry name" value="Condensation"/>
    <property type="match status" value="1"/>
</dbReference>
<dbReference type="SUPFAM" id="SSF52777">
    <property type="entry name" value="CoA-dependent acyltransferases"/>
    <property type="match status" value="1"/>
</dbReference>
<feature type="domain" description="Condensation" evidence="1">
    <location>
        <begin position="2"/>
        <end position="194"/>
    </location>
</feature>
<dbReference type="EMBL" id="MCOG01000161">
    <property type="protein sequence ID" value="ORY33174.1"/>
    <property type="molecule type" value="Genomic_DNA"/>
</dbReference>
<evidence type="ECO:0000313" key="3">
    <source>
        <dbReference type="Proteomes" id="UP000193920"/>
    </source>
</evidence>
<dbReference type="InterPro" id="IPR001242">
    <property type="entry name" value="Condensation_dom"/>
</dbReference>
<evidence type="ECO:0000313" key="2">
    <source>
        <dbReference type="EMBL" id="ORY33174.1"/>
    </source>
</evidence>
<dbReference type="GO" id="GO:0003824">
    <property type="term" value="F:catalytic activity"/>
    <property type="evidence" value="ECO:0007669"/>
    <property type="project" value="InterPro"/>
</dbReference>
<comment type="caution">
    <text evidence="2">The sequence shown here is derived from an EMBL/GenBank/DDBJ whole genome shotgun (WGS) entry which is preliminary data.</text>
</comment>
<protein>
    <recommendedName>
        <fullName evidence="1">Condensation domain-containing protein</fullName>
    </recommendedName>
</protein>
<keyword evidence="3" id="KW-1185">Reference proteome</keyword>
<reference evidence="2 3" key="1">
    <citation type="submission" date="2016-08" db="EMBL/GenBank/DDBJ databases">
        <title>A Parts List for Fungal Cellulosomes Revealed by Comparative Genomics.</title>
        <authorList>
            <consortium name="DOE Joint Genome Institute"/>
            <person name="Haitjema C.H."/>
            <person name="Gilmore S.P."/>
            <person name="Henske J.K."/>
            <person name="Solomon K.V."/>
            <person name="De Groot R."/>
            <person name="Kuo A."/>
            <person name="Mondo S.J."/>
            <person name="Salamov A.A."/>
            <person name="Labutti K."/>
            <person name="Zhao Z."/>
            <person name="Chiniquy J."/>
            <person name="Barry K."/>
            <person name="Brewer H.M."/>
            <person name="Purvine S.O."/>
            <person name="Wright A.T."/>
            <person name="Boxma B."/>
            <person name="Van Alen T."/>
            <person name="Hackstein J.H."/>
            <person name="Baker S.E."/>
            <person name="Grigoriev I.V."/>
            <person name="O'Malley M.A."/>
        </authorList>
    </citation>
    <scope>NUCLEOTIDE SEQUENCE [LARGE SCALE GENOMIC DNA]</scope>
    <source>
        <strain evidence="2 3">G1</strain>
    </source>
</reference>
<sequence length="283" mass="33579">MINKVTNEYKLSKTAFFITLSSLVLSAYSGQQNILFNIVSSNRTTNNTSNLIGLFVRFLPMLIKMENLNLIELIRKYMDVLMTLYSFNVPYLKVKNDLNLYQCNSLFKFDPYEINNYKGHRLIESITPNEISKLFNMKFPIKEKELDLPNEYFDFVMIINEFKNYYSINFYYNEELFNENIMNHVANQLLTIMKGENYYSENVNTIIHHIKSMNNMNHMLYNVPYEINENRNIHENNILTNSVVSKKNSVKKQNLENNNKFKNTKKNNNGIKSKVKDIFNMMF</sequence>
<gene>
    <name evidence="2" type="ORF">LY90DRAFT_626415</name>
</gene>
<name>A0A1Y2BEH9_9FUNG</name>
<dbReference type="AlphaFoldDB" id="A0A1Y2BEH9"/>
<accession>A0A1Y2BEH9</accession>
<proteinExistence type="predicted"/>
<dbReference type="Proteomes" id="UP000193920">
    <property type="component" value="Unassembled WGS sequence"/>
</dbReference>
<dbReference type="Gene3D" id="3.30.559.30">
    <property type="entry name" value="Nonribosomal peptide synthetase, condensation domain"/>
    <property type="match status" value="1"/>
</dbReference>
<organism evidence="2 3">
    <name type="scientific">Neocallimastix californiae</name>
    <dbReference type="NCBI Taxonomy" id="1754190"/>
    <lineage>
        <taxon>Eukaryota</taxon>
        <taxon>Fungi</taxon>
        <taxon>Fungi incertae sedis</taxon>
        <taxon>Chytridiomycota</taxon>
        <taxon>Chytridiomycota incertae sedis</taxon>
        <taxon>Neocallimastigomycetes</taxon>
        <taxon>Neocallimastigales</taxon>
        <taxon>Neocallimastigaceae</taxon>
        <taxon>Neocallimastix</taxon>
    </lineage>
</organism>
<dbReference type="OrthoDB" id="10576032at2759"/>